<reference evidence="1" key="1">
    <citation type="submission" date="2021-04" db="EMBL/GenBank/DDBJ databases">
        <authorList>
            <person name="Hornung B."/>
        </authorList>
    </citation>
    <scope>NUCLEOTIDE SEQUENCE</scope>
    <source>
        <strain evidence="1">G5G6</strain>
    </source>
</reference>
<dbReference type="EMBL" id="CAJQUM010000001">
    <property type="protein sequence ID" value="CAG4883649.1"/>
    <property type="molecule type" value="Genomic_DNA"/>
</dbReference>
<protein>
    <submittedName>
        <fullName evidence="1">Uncharacterized protein</fullName>
    </submittedName>
</protein>
<keyword evidence="2" id="KW-1185">Reference proteome</keyword>
<name>A0A916J3S7_9PROT</name>
<gene>
    <name evidence="1" type="ORF">GTOL_11532</name>
</gene>
<dbReference type="Proteomes" id="UP000742786">
    <property type="component" value="Unassembled WGS sequence"/>
</dbReference>
<organism evidence="1 2">
    <name type="scientific">Georgfuchsia toluolica</name>
    <dbReference type="NCBI Taxonomy" id="424218"/>
    <lineage>
        <taxon>Bacteria</taxon>
        <taxon>Pseudomonadati</taxon>
        <taxon>Pseudomonadota</taxon>
        <taxon>Betaproteobacteria</taxon>
        <taxon>Nitrosomonadales</taxon>
        <taxon>Sterolibacteriaceae</taxon>
        <taxon>Georgfuchsia</taxon>
    </lineage>
</organism>
<evidence type="ECO:0000313" key="1">
    <source>
        <dbReference type="EMBL" id="CAG4883649.1"/>
    </source>
</evidence>
<sequence>MGLMYTQRSALLKIGKHEGLKQLINSLITSQVYRICIIIESEGYVPLLAQSGSCQKKRQVSAKAE</sequence>
<proteinExistence type="predicted"/>
<dbReference type="AlphaFoldDB" id="A0A916J3S7"/>
<accession>A0A916J3S7</accession>
<evidence type="ECO:0000313" key="2">
    <source>
        <dbReference type="Proteomes" id="UP000742786"/>
    </source>
</evidence>
<comment type="caution">
    <text evidence="1">The sequence shown here is derived from an EMBL/GenBank/DDBJ whole genome shotgun (WGS) entry which is preliminary data.</text>
</comment>